<dbReference type="InterPro" id="IPR008978">
    <property type="entry name" value="HSP20-like_chaperone"/>
</dbReference>
<dbReference type="RefSeq" id="XP_019007406.2">
    <property type="nucleotide sequence ID" value="XM_019159542.2"/>
</dbReference>
<reference evidence="4" key="2">
    <citation type="submission" date="2024-02" db="EMBL/GenBank/DDBJ databases">
        <title>Comparative genomics of Cryptococcus and Kwoniella reveals pathogenesis evolution and contrasting modes of karyotype evolution via chromosome fusion or intercentromeric recombination.</title>
        <authorList>
            <person name="Coelho M.A."/>
            <person name="David-Palma M."/>
            <person name="Shea T."/>
            <person name="Bowers K."/>
            <person name="McGinley-Smith S."/>
            <person name="Mohammad A.W."/>
            <person name="Gnirke A."/>
            <person name="Yurkov A.M."/>
            <person name="Nowrousian M."/>
            <person name="Sun S."/>
            <person name="Cuomo C.A."/>
            <person name="Heitman J."/>
        </authorList>
    </citation>
    <scope>NUCLEOTIDE SEQUENCE</scope>
    <source>
        <strain evidence="4">CBS 10737</strain>
    </source>
</reference>
<dbReference type="PROSITE" id="PS51048">
    <property type="entry name" value="SGS"/>
    <property type="match status" value="1"/>
</dbReference>
<feature type="compositionally biased region" description="Polar residues" evidence="1">
    <location>
        <begin position="123"/>
        <end position="142"/>
    </location>
</feature>
<sequence length="229" mass="25824">MSNKDLPSHDFYQNSNQLTLSIYIKGYGIECIKENVKVELEKRKIIIDLPQIPSAEARKIVFEPLFDDIVVESSTSRILNTKIEIKLTKSNPINWSTLLSDPNKPLTSSSHSHTQSTVSVQSPNTNIKGEYSNESLKANQPIKSKKNWDKLLEDELEEKEDNKDPNSGGDAALQKFFSQIYGNADDDTKRAMIKSFTESGGTTLSTDWNNISKERTPIKPPDGMEEKKM</sequence>
<dbReference type="InterPro" id="IPR007699">
    <property type="entry name" value="SGS_dom"/>
</dbReference>
<evidence type="ECO:0000259" key="2">
    <source>
        <dbReference type="PROSITE" id="PS51048"/>
    </source>
</evidence>
<evidence type="ECO:0000259" key="3">
    <source>
        <dbReference type="PROSITE" id="PS51203"/>
    </source>
</evidence>
<evidence type="ECO:0000313" key="4">
    <source>
        <dbReference type="EMBL" id="WWC66142.1"/>
    </source>
</evidence>
<dbReference type="InterPro" id="IPR007052">
    <property type="entry name" value="CS_dom"/>
</dbReference>
<feature type="compositionally biased region" description="Polar residues" evidence="1">
    <location>
        <begin position="196"/>
        <end position="211"/>
    </location>
</feature>
<evidence type="ECO:0000313" key="5">
    <source>
        <dbReference type="Proteomes" id="UP000094020"/>
    </source>
</evidence>
<dbReference type="CDD" id="cd06466">
    <property type="entry name" value="p23_CS_SGT1_like"/>
    <property type="match status" value="1"/>
</dbReference>
<organism evidence="4 5">
    <name type="scientific">Kwoniella pini CBS 10737</name>
    <dbReference type="NCBI Taxonomy" id="1296096"/>
    <lineage>
        <taxon>Eukaryota</taxon>
        <taxon>Fungi</taxon>
        <taxon>Dikarya</taxon>
        <taxon>Basidiomycota</taxon>
        <taxon>Agaricomycotina</taxon>
        <taxon>Tremellomycetes</taxon>
        <taxon>Tremellales</taxon>
        <taxon>Cryptococcaceae</taxon>
        <taxon>Kwoniella</taxon>
    </lineage>
</organism>
<gene>
    <name evidence="4" type="ORF">I206_100042</name>
</gene>
<feature type="domain" description="SGS" evidence="2">
    <location>
        <begin position="135"/>
        <end position="229"/>
    </location>
</feature>
<protein>
    <recommendedName>
        <fullName evidence="6">SGS domain-containing protein</fullName>
    </recommendedName>
</protein>
<dbReference type="PANTHER" id="PTHR45862">
    <property type="entry name" value="PROTEIN SGT1 HOMOLOG"/>
    <property type="match status" value="1"/>
</dbReference>
<dbReference type="InterPro" id="IPR044563">
    <property type="entry name" value="Sgt1-like"/>
</dbReference>
<feature type="region of interest" description="Disordered" evidence="1">
    <location>
        <begin position="196"/>
        <end position="229"/>
    </location>
</feature>
<feature type="region of interest" description="Disordered" evidence="1">
    <location>
        <begin position="103"/>
        <end position="142"/>
    </location>
</feature>
<dbReference type="Proteomes" id="UP000094020">
    <property type="component" value="Chromosome 1"/>
</dbReference>
<dbReference type="KEGG" id="kpin:30176226"/>
<dbReference type="Pfam" id="PF05002">
    <property type="entry name" value="SGS"/>
    <property type="match status" value="1"/>
</dbReference>
<reference evidence="4" key="1">
    <citation type="submission" date="2013-07" db="EMBL/GenBank/DDBJ databases">
        <authorList>
            <consortium name="The Broad Institute Genome Sequencing Platform"/>
            <person name="Cuomo C."/>
            <person name="Litvintseva A."/>
            <person name="Chen Y."/>
            <person name="Heitman J."/>
            <person name="Sun S."/>
            <person name="Springer D."/>
            <person name="Dromer F."/>
            <person name="Young S.K."/>
            <person name="Zeng Q."/>
            <person name="Gargeya S."/>
            <person name="Fitzgerald M."/>
            <person name="Abouelleil A."/>
            <person name="Alvarado L."/>
            <person name="Berlin A.M."/>
            <person name="Chapman S.B."/>
            <person name="Dewar J."/>
            <person name="Goldberg J."/>
            <person name="Griggs A."/>
            <person name="Gujja S."/>
            <person name="Hansen M."/>
            <person name="Howarth C."/>
            <person name="Imamovic A."/>
            <person name="Larimer J."/>
            <person name="McCowan C."/>
            <person name="Murphy C."/>
            <person name="Pearson M."/>
            <person name="Priest M."/>
            <person name="Roberts A."/>
            <person name="Saif S."/>
            <person name="Shea T."/>
            <person name="Sykes S."/>
            <person name="Wortman J."/>
            <person name="Nusbaum C."/>
            <person name="Birren B."/>
        </authorList>
    </citation>
    <scope>NUCLEOTIDE SEQUENCE</scope>
    <source>
        <strain evidence="4">CBS 10737</strain>
    </source>
</reference>
<dbReference type="EMBL" id="CP144519">
    <property type="protein sequence ID" value="WWC66142.1"/>
    <property type="molecule type" value="Genomic_DNA"/>
</dbReference>
<dbReference type="AlphaFoldDB" id="A0AAJ8MM50"/>
<name>A0AAJ8MM50_9TREE</name>
<keyword evidence="5" id="KW-1185">Reference proteome</keyword>
<evidence type="ECO:0000256" key="1">
    <source>
        <dbReference type="SAM" id="MobiDB-lite"/>
    </source>
</evidence>
<dbReference type="PROSITE" id="PS51203">
    <property type="entry name" value="CS"/>
    <property type="match status" value="1"/>
</dbReference>
<feature type="compositionally biased region" description="Basic and acidic residues" evidence="1">
    <location>
        <begin position="212"/>
        <end position="229"/>
    </location>
</feature>
<accession>A0AAJ8MM50</accession>
<feature type="compositionally biased region" description="Low complexity" evidence="1">
    <location>
        <begin position="108"/>
        <end position="122"/>
    </location>
</feature>
<dbReference type="SUPFAM" id="SSF49764">
    <property type="entry name" value="HSP20-like chaperones"/>
    <property type="match status" value="1"/>
</dbReference>
<proteinExistence type="predicted"/>
<dbReference type="Pfam" id="PF04969">
    <property type="entry name" value="CS"/>
    <property type="match status" value="1"/>
</dbReference>
<evidence type="ECO:0008006" key="6">
    <source>
        <dbReference type="Google" id="ProtNLM"/>
    </source>
</evidence>
<dbReference type="GO" id="GO:0051087">
    <property type="term" value="F:protein-folding chaperone binding"/>
    <property type="evidence" value="ECO:0007669"/>
    <property type="project" value="InterPro"/>
</dbReference>
<feature type="domain" description="CS" evidence="3">
    <location>
        <begin position="4"/>
        <end position="99"/>
    </location>
</feature>
<dbReference type="Gene3D" id="2.60.40.790">
    <property type="match status" value="1"/>
</dbReference>
<dbReference type="GeneID" id="30176226"/>